<dbReference type="InterPro" id="IPR000866">
    <property type="entry name" value="AhpC/TSA"/>
</dbReference>
<protein>
    <submittedName>
        <fullName evidence="3">TlpA family protein disulfide reductase</fullName>
    </submittedName>
</protein>
<evidence type="ECO:0000256" key="1">
    <source>
        <dbReference type="ARBA" id="ARBA00023157"/>
    </source>
</evidence>
<dbReference type="InterPro" id="IPR036249">
    <property type="entry name" value="Thioredoxin-like_sf"/>
</dbReference>
<dbReference type="Proteomes" id="UP000476934">
    <property type="component" value="Unassembled WGS sequence"/>
</dbReference>
<dbReference type="SUPFAM" id="SSF52833">
    <property type="entry name" value="Thioredoxin-like"/>
    <property type="match status" value="1"/>
</dbReference>
<comment type="caution">
    <text evidence="3">The sequence shown here is derived from an EMBL/GenBank/DDBJ whole genome shotgun (WGS) entry which is preliminary data.</text>
</comment>
<dbReference type="EMBL" id="JAAIWK010000002">
    <property type="protein sequence ID" value="NEY18706.1"/>
    <property type="molecule type" value="Genomic_DNA"/>
</dbReference>
<dbReference type="InterPro" id="IPR050553">
    <property type="entry name" value="Thioredoxin_ResA/DsbE_sf"/>
</dbReference>
<accession>A0A6M0P220</accession>
<dbReference type="PROSITE" id="PS51352">
    <property type="entry name" value="THIOREDOXIN_2"/>
    <property type="match status" value="1"/>
</dbReference>
<dbReference type="RefSeq" id="WP_163173094.1">
    <property type="nucleotide sequence ID" value="NZ_JAAIWK010000002.1"/>
</dbReference>
<dbReference type="PANTHER" id="PTHR42852">
    <property type="entry name" value="THIOL:DISULFIDE INTERCHANGE PROTEIN DSBE"/>
    <property type="match status" value="1"/>
</dbReference>
<reference evidence="3 4" key="1">
    <citation type="submission" date="2020-03" db="EMBL/GenBank/DDBJ databases">
        <title>Bacillus aquiflavi sp. nov., isolated from yellow water of strong flavor Chinese baijiu in Yibin region of China.</title>
        <authorList>
            <person name="Xie J."/>
        </authorList>
    </citation>
    <scope>NUCLEOTIDE SEQUENCE [LARGE SCALE GENOMIC DNA]</scope>
    <source>
        <strain evidence="3 4">Gsoil 114</strain>
    </source>
</reference>
<sequence length="156" mass="18324">MKLNEKMPELANATEWVNQEVTRDELIGVRPTLIHFWAISCHICKKAMPELNKFRDQYKQQLNVVGVHMPRSENDLDIEIVKLIAKDYGMTQPIYIDNEHRLADAFENMYVPSYYLFDENGRLRHMQTGGSGLHLLEKQLHLILKEMKEISSFYKS</sequence>
<gene>
    <name evidence="3" type="ORF">G4D61_01825</name>
</gene>
<dbReference type="InterPro" id="IPR013766">
    <property type="entry name" value="Thioredoxin_domain"/>
</dbReference>
<dbReference type="PANTHER" id="PTHR42852:SF12">
    <property type="entry name" value="THIOL-DISULFIDE OXIDOREDUCTASE YKUV"/>
    <property type="match status" value="1"/>
</dbReference>
<evidence type="ECO:0000313" key="3">
    <source>
        <dbReference type="EMBL" id="NEY18706.1"/>
    </source>
</evidence>
<dbReference type="Gene3D" id="3.40.30.10">
    <property type="entry name" value="Glutaredoxin"/>
    <property type="match status" value="1"/>
</dbReference>
<evidence type="ECO:0000313" key="4">
    <source>
        <dbReference type="Proteomes" id="UP000476934"/>
    </source>
</evidence>
<dbReference type="CDD" id="cd02966">
    <property type="entry name" value="TlpA_like_family"/>
    <property type="match status" value="1"/>
</dbReference>
<organism evidence="3 4">
    <name type="scientific">Heyndrickxia ginsengihumi</name>
    <dbReference type="NCBI Taxonomy" id="363870"/>
    <lineage>
        <taxon>Bacteria</taxon>
        <taxon>Bacillati</taxon>
        <taxon>Bacillota</taxon>
        <taxon>Bacilli</taxon>
        <taxon>Bacillales</taxon>
        <taxon>Bacillaceae</taxon>
        <taxon>Heyndrickxia</taxon>
    </lineage>
</organism>
<evidence type="ECO:0000259" key="2">
    <source>
        <dbReference type="PROSITE" id="PS51352"/>
    </source>
</evidence>
<dbReference type="Pfam" id="PF00578">
    <property type="entry name" value="AhpC-TSA"/>
    <property type="match status" value="1"/>
</dbReference>
<keyword evidence="4" id="KW-1185">Reference proteome</keyword>
<proteinExistence type="predicted"/>
<dbReference type="GO" id="GO:0016491">
    <property type="term" value="F:oxidoreductase activity"/>
    <property type="evidence" value="ECO:0007669"/>
    <property type="project" value="InterPro"/>
</dbReference>
<keyword evidence="1" id="KW-1015">Disulfide bond</keyword>
<feature type="domain" description="Thioredoxin" evidence="2">
    <location>
        <begin position="1"/>
        <end position="145"/>
    </location>
</feature>
<dbReference type="GO" id="GO:0016209">
    <property type="term" value="F:antioxidant activity"/>
    <property type="evidence" value="ECO:0007669"/>
    <property type="project" value="InterPro"/>
</dbReference>
<name>A0A6M0P220_9BACI</name>
<dbReference type="AlphaFoldDB" id="A0A6M0P220"/>